<dbReference type="EMBL" id="ACWF01000158">
    <property type="protein sequence ID" value="EHL73319.1"/>
    <property type="molecule type" value="Genomic_DNA"/>
</dbReference>
<sequence>MNKAMISLLGFGAGVAASAWAGRSSMLNQRQIRKLRKQVRKLF</sequence>
<comment type="caution">
    <text evidence="1">The sequence shown here is derived from an EMBL/GenBank/DDBJ whole genome shotgun (WGS) entry which is preliminary data.</text>
</comment>
<dbReference type="RefSeq" id="WP_003355462.1">
    <property type="nucleotide sequence ID" value="NZ_JH414764.1"/>
</dbReference>
<dbReference type="Pfam" id="PF13056">
    <property type="entry name" value="DUF3918"/>
    <property type="match status" value="1"/>
</dbReference>
<dbReference type="PATRIC" id="fig|665952.3.peg.3278"/>
<evidence type="ECO:0000313" key="2">
    <source>
        <dbReference type="Proteomes" id="UP000011747"/>
    </source>
</evidence>
<keyword evidence="2" id="KW-1185">Reference proteome</keyword>
<dbReference type="GeneID" id="87583336"/>
<dbReference type="Proteomes" id="UP000011747">
    <property type="component" value="Unassembled WGS sequence"/>
</dbReference>
<evidence type="ECO:0008006" key="3">
    <source>
        <dbReference type="Google" id="ProtNLM"/>
    </source>
</evidence>
<evidence type="ECO:0000313" key="1">
    <source>
        <dbReference type="EMBL" id="EHL73319.1"/>
    </source>
</evidence>
<dbReference type="AlphaFoldDB" id="G9QQ05"/>
<name>G9QQ05_9BACI</name>
<protein>
    <recommendedName>
        <fullName evidence="3">DUF3918 domain-containing protein</fullName>
    </recommendedName>
</protein>
<reference evidence="1 2" key="1">
    <citation type="submission" date="2011-09" db="EMBL/GenBank/DDBJ databases">
        <title>The Genome Sequence of Bacillus smithii 7_3_47FAA.</title>
        <authorList>
            <consortium name="The Broad Institute Genome Sequencing Platform"/>
            <person name="Earl A."/>
            <person name="Ward D."/>
            <person name="Feldgarden M."/>
            <person name="Gevers D."/>
            <person name="Daigneault M."/>
            <person name="Strauss J."/>
            <person name="Allen-Vercoe E."/>
            <person name="Young S.K."/>
            <person name="Zeng Q."/>
            <person name="Gargeya S."/>
            <person name="Fitzgerald M."/>
            <person name="Haas B."/>
            <person name="Abouelleil A."/>
            <person name="Alvarado L."/>
            <person name="Arachchi H.M."/>
            <person name="Berlin A."/>
            <person name="Brown A."/>
            <person name="Chapman S.B."/>
            <person name="Chen Z."/>
            <person name="Dunbar C."/>
            <person name="Freedman E."/>
            <person name="Gearin G."/>
            <person name="Goldberg J."/>
            <person name="Griggs A."/>
            <person name="Gujja S."/>
            <person name="Heiman D."/>
            <person name="Howarth C."/>
            <person name="Larson L."/>
            <person name="Lui A."/>
            <person name="MacDonald P.J.P."/>
            <person name="Montmayeur A."/>
            <person name="Murphy C."/>
            <person name="Neiman D."/>
            <person name="Pearson M."/>
            <person name="Priest M."/>
            <person name="Roberts A."/>
            <person name="Saif S."/>
            <person name="Shea T."/>
            <person name="Shenoy N."/>
            <person name="Sisk P."/>
            <person name="Stolte C."/>
            <person name="Sykes S."/>
            <person name="Wortman J."/>
            <person name="Nusbaum C."/>
            <person name="Birren B."/>
        </authorList>
    </citation>
    <scope>NUCLEOTIDE SEQUENCE [LARGE SCALE GENOMIC DNA]</scope>
    <source>
        <strain evidence="1 2">7_3_47FAA</strain>
    </source>
</reference>
<organism evidence="1 2">
    <name type="scientific">Bacillus smithii 7_3_47FAA</name>
    <dbReference type="NCBI Taxonomy" id="665952"/>
    <lineage>
        <taxon>Bacteria</taxon>
        <taxon>Bacillati</taxon>
        <taxon>Bacillota</taxon>
        <taxon>Bacilli</taxon>
        <taxon>Bacillales</taxon>
        <taxon>Bacillaceae</taxon>
        <taxon>Bacillus</taxon>
    </lineage>
</organism>
<dbReference type="InterPro" id="IPR025029">
    <property type="entry name" value="DUF3918"/>
</dbReference>
<gene>
    <name evidence="1" type="ORF">HMPREF1015_00372</name>
</gene>
<accession>G9QQ05</accession>
<proteinExistence type="predicted"/>
<dbReference type="HOGENOM" id="CLU_217844_0_0_9"/>